<dbReference type="SMART" id="SM01024">
    <property type="entry name" value="BCS1_N"/>
    <property type="match status" value="1"/>
</dbReference>
<evidence type="ECO:0000256" key="5">
    <source>
        <dbReference type="ARBA" id="ARBA00022741"/>
    </source>
</evidence>
<comment type="similarity">
    <text evidence="2">Belongs to the AAA ATPase family. BCS1 subfamily.</text>
</comment>
<dbReference type="InterPro" id="IPR014851">
    <property type="entry name" value="BCS1_N"/>
</dbReference>
<evidence type="ECO:0000256" key="13">
    <source>
        <dbReference type="ARBA" id="ARBA00048778"/>
    </source>
</evidence>
<dbReference type="GO" id="GO:0005743">
    <property type="term" value="C:mitochondrial inner membrane"/>
    <property type="evidence" value="ECO:0007669"/>
    <property type="project" value="UniProtKB-SubCell"/>
</dbReference>
<evidence type="ECO:0000256" key="9">
    <source>
        <dbReference type="ARBA" id="ARBA00022989"/>
    </source>
</evidence>
<dbReference type="Pfam" id="PF25426">
    <property type="entry name" value="AAA_lid_BCS1"/>
    <property type="match status" value="1"/>
</dbReference>
<feature type="domain" description="AAA+ ATPase" evidence="15">
    <location>
        <begin position="223"/>
        <end position="361"/>
    </location>
</feature>
<keyword evidence="7" id="KW-0378">Hydrolase</keyword>
<dbReference type="AlphaFoldDB" id="A0A7M5WIB0"/>
<evidence type="ECO:0000259" key="16">
    <source>
        <dbReference type="SMART" id="SM01024"/>
    </source>
</evidence>
<dbReference type="Gene3D" id="3.40.50.300">
    <property type="entry name" value="P-loop containing nucleotide triphosphate hydrolases"/>
    <property type="match status" value="1"/>
</dbReference>
<evidence type="ECO:0000256" key="1">
    <source>
        <dbReference type="ARBA" id="ARBA00004434"/>
    </source>
</evidence>
<dbReference type="InterPro" id="IPR050747">
    <property type="entry name" value="Mitochondrial_chaperone_BCS1"/>
</dbReference>
<evidence type="ECO:0000256" key="6">
    <source>
        <dbReference type="ARBA" id="ARBA00022792"/>
    </source>
</evidence>
<keyword evidence="11" id="KW-0472">Membrane</keyword>
<dbReference type="InterPro" id="IPR003593">
    <property type="entry name" value="AAA+_ATPase"/>
</dbReference>
<dbReference type="FunFam" id="3.40.50.300:FF:000768">
    <property type="entry name" value="Probable mitochondrial chaperone bcs1"/>
    <property type="match status" value="1"/>
</dbReference>
<dbReference type="InterPro" id="IPR057495">
    <property type="entry name" value="AAA_lid_BCS1"/>
</dbReference>
<evidence type="ECO:0000256" key="8">
    <source>
        <dbReference type="ARBA" id="ARBA00022840"/>
    </source>
</evidence>
<dbReference type="InterPro" id="IPR027417">
    <property type="entry name" value="P-loop_NTPase"/>
</dbReference>
<dbReference type="RefSeq" id="XP_066919824.1">
    <property type="nucleotide sequence ID" value="XM_067063723.1"/>
</dbReference>
<sequence>MGFSDILTSLTDNPYFSAGFGLVGVGSGLAVLRKGAQAGFVLFRRHCMITLEVSNKDKSFDWVMQWMTQNKKNHMQHLSVSTLFHQHDSGKITTHFNYNPSPGAHFIGYKNHWFRVERQRDNGMRDLATGIPWETITFTSIGRSKAIFTDILNESKELAISKQTGKTLMYIPMGAEWRQFGFPRQKRPLDSVILDENISEEIVADIMDFIKNQAWYTRRGIPYRRGYLLHGPPGCGKSSFIMALAGELQYNICVMNLGDRTLSDDRLNHLMSVAPQQSIILLEDIDAAFSRRDIVDGNKDGGERGYYPNHVTFSGLLNCLDGVASTEERLVFMTTNHIDRLDPALIRPGRIDVKKEIGHATPHQLYLMFRRFYPECSHDAAVRFSENASKMKDDISVAQIQGYFLLHKNSELDALKNVHLLGE</sequence>
<comment type="subcellular location">
    <subcellularLocation>
        <location evidence="1">Mitochondrion inner membrane</location>
        <topology evidence="1">Single-pass membrane protein</topology>
    </subcellularLocation>
</comment>
<dbReference type="GO" id="GO:0016887">
    <property type="term" value="F:ATP hydrolysis activity"/>
    <property type="evidence" value="ECO:0007669"/>
    <property type="project" value="InterPro"/>
</dbReference>
<dbReference type="OrthoDB" id="10251412at2759"/>
<dbReference type="Proteomes" id="UP000594262">
    <property type="component" value="Unplaced"/>
</dbReference>
<feature type="domain" description="BCS1 N-terminal" evidence="16">
    <location>
        <begin position="23"/>
        <end position="192"/>
    </location>
</feature>
<accession>A0A7M5WIB0</accession>
<dbReference type="PANTHER" id="PTHR23070">
    <property type="entry name" value="BCS1 AAA-TYPE ATPASE"/>
    <property type="match status" value="1"/>
</dbReference>
<keyword evidence="8 14" id="KW-0067">ATP-binding</keyword>
<dbReference type="GeneID" id="136807147"/>
<dbReference type="InterPro" id="IPR003960">
    <property type="entry name" value="ATPase_AAA_CS"/>
</dbReference>
<evidence type="ECO:0000256" key="7">
    <source>
        <dbReference type="ARBA" id="ARBA00022801"/>
    </source>
</evidence>
<dbReference type="SUPFAM" id="SSF52540">
    <property type="entry name" value="P-loop containing nucleoside triphosphate hydrolases"/>
    <property type="match status" value="1"/>
</dbReference>
<evidence type="ECO:0000256" key="14">
    <source>
        <dbReference type="RuleBase" id="RU003651"/>
    </source>
</evidence>
<dbReference type="PROSITE" id="PS00674">
    <property type="entry name" value="AAA"/>
    <property type="match status" value="1"/>
</dbReference>
<reference evidence="17" key="1">
    <citation type="submission" date="2021-01" db="UniProtKB">
        <authorList>
            <consortium name="EnsemblMetazoa"/>
        </authorList>
    </citation>
    <scope>IDENTIFICATION</scope>
</reference>
<evidence type="ECO:0000256" key="2">
    <source>
        <dbReference type="ARBA" id="ARBA00007448"/>
    </source>
</evidence>
<evidence type="ECO:0000313" key="17">
    <source>
        <dbReference type="EnsemblMetazoa" id="CLYHEMP001268.1"/>
    </source>
</evidence>
<protein>
    <recommendedName>
        <fullName evidence="3">Mitochondrial chaperone BCS1</fullName>
    </recommendedName>
    <alternativeName>
        <fullName evidence="12">BCS1-like protein</fullName>
    </alternativeName>
</protein>
<proteinExistence type="inferred from homology"/>
<organism evidence="17 18">
    <name type="scientific">Clytia hemisphaerica</name>
    <dbReference type="NCBI Taxonomy" id="252671"/>
    <lineage>
        <taxon>Eukaryota</taxon>
        <taxon>Metazoa</taxon>
        <taxon>Cnidaria</taxon>
        <taxon>Hydrozoa</taxon>
        <taxon>Hydroidolina</taxon>
        <taxon>Leptothecata</taxon>
        <taxon>Obeliida</taxon>
        <taxon>Clytiidae</taxon>
        <taxon>Clytia</taxon>
    </lineage>
</organism>
<name>A0A7M5WIB0_9CNID</name>
<keyword evidence="6" id="KW-0999">Mitochondrion inner membrane</keyword>
<dbReference type="CDD" id="cd19510">
    <property type="entry name" value="RecA-like_BCS1"/>
    <property type="match status" value="1"/>
</dbReference>
<keyword evidence="9" id="KW-1133">Transmembrane helix</keyword>
<keyword evidence="10" id="KW-0496">Mitochondrion</keyword>
<evidence type="ECO:0000256" key="3">
    <source>
        <dbReference type="ARBA" id="ARBA00016942"/>
    </source>
</evidence>
<keyword evidence="5 14" id="KW-0547">Nucleotide-binding</keyword>
<dbReference type="EnsemblMetazoa" id="CLYHEMT001268.1">
    <property type="protein sequence ID" value="CLYHEMP001268.1"/>
    <property type="gene ID" value="CLYHEMG001268"/>
</dbReference>
<evidence type="ECO:0000256" key="12">
    <source>
        <dbReference type="ARBA" id="ARBA00032816"/>
    </source>
</evidence>
<evidence type="ECO:0000256" key="4">
    <source>
        <dbReference type="ARBA" id="ARBA00022692"/>
    </source>
</evidence>
<dbReference type="Pfam" id="PF08740">
    <property type="entry name" value="BCS1_N"/>
    <property type="match status" value="1"/>
</dbReference>
<dbReference type="GO" id="GO:0034551">
    <property type="term" value="P:mitochondrial respiratory chain complex III assembly"/>
    <property type="evidence" value="ECO:0007669"/>
    <property type="project" value="UniProtKB-ARBA"/>
</dbReference>
<dbReference type="Pfam" id="PF00004">
    <property type="entry name" value="AAA"/>
    <property type="match status" value="1"/>
</dbReference>
<dbReference type="SMART" id="SM00382">
    <property type="entry name" value="AAA"/>
    <property type="match status" value="1"/>
</dbReference>
<dbReference type="InterPro" id="IPR003959">
    <property type="entry name" value="ATPase_AAA_core"/>
</dbReference>
<dbReference type="GO" id="GO:0005524">
    <property type="term" value="F:ATP binding"/>
    <property type="evidence" value="ECO:0007669"/>
    <property type="project" value="UniProtKB-KW"/>
</dbReference>
<evidence type="ECO:0000313" key="18">
    <source>
        <dbReference type="Proteomes" id="UP000594262"/>
    </source>
</evidence>
<evidence type="ECO:0000256" key="10">
    <source>
        <dbReference type="ARBA" id="ARBA00023128"/>
    </source>
</evidence>
<evidence type="ECO:0000259" key="15">
    <source>
        <dbReference type="SMART" id="SM00382"/>
    </source>
</evidence>
<comment type="catalytic activity">
    <reaction evidence="13">
        <text>ATP + H2O = ADP + phosphate + H(+)</text>
        <dbReference type="Rhea" id="RHEA:13065"/>
        <dbReference type="ChEBI" id="CHEBI:15377"/>
        <dbReference type="ChEBI" id="CHEBI:15378"/>
        <dbReference type="ChEBI" id="CHEBI:30616"/>
        <dbReference type="ChEBI" id="CHEBI:43474"/>
        <dbReference type="ChEBI" id="CHEBI:456216"/>
    </reaction>
    <physiologicalReaction direction="left-to-right" evidence="13">
        <dbReference type="Rhea" id="RHEA:13066"/>
    </physiologicalReaction>
</comment>
<evidence type="ECO:0000256" key="11">
    <source>
        <dbReference type="ARBA" id="ARBA00023136"/>
    </source>
</evidence>
<keyword evidence="18" id="KW-1185">Reference proteome</keyword>
<keyword evidence="4" id="KW-0812">Transmembrane</keyword>